<dbReference type="AlphaFoldDB" id="A0A4Y3M7I4"/>
<protein>
    <submittedName>
        <fullName evidence="1">Uncharacterized protein</fullName>
    </submittedName>
</protein>
<evidence type="ECO:0000313" key="1">
    <source>
        <dbReference type="EMBL" id="GEB03448.1"/>
    </source>
</evidence>
<dbReference type="EMBL" id="BJLY01000002">
    <property type="protein sequence ID" value="GEB03448.1"/>
    <property type="molecule type" value="Genomic_DNA"/>
</dbReference>
<accession>A0A4Y3M7I4</accession>
<sequence>MLLPDARDEATTAYLLPFTEQIGCLGRERKARYRPWGVRGTHIIELLLTIKV</sequence>
<comment type="caution">
    <text evidence="1">The sequence shown here is derived from an EMBL/GenBank/DDBJ whole genome shotgun (WGS) entry which is preliminary data.</text>
</comment>
<organism evidence="1 2">
    <name type="scientific">Gluconobacter roseus NBRC 3990</name>
    <dbReference type="NCBI Taxonomy" id="1307950"/>
    <lineage>
        <taxon>Bacteria</taxon>
        <taxon>Pseudomonadati</taxon>
        <taxon>Pseudomonadota</taxon>
        <taxon>Alphaproteobacteria</taxon>
        <taxon>Acetobacterales</taxon>
        <taxon>Acetobacteraceae</taxon>
        <taxon>Gluconobacter</taxon>
    </lineage>
</organism>
<evidence type="ECO:0000313" key="2">
    <source>
        <dbReference type="Proteomes" id="UP000320772"/>
    </source>
</evidence>
<dbReference type="Proteomes" id="UP000320772">
    <property type="component" value="Unassembled WGS sequence"/>
</dbReference>
<gene>
    <name evidence="1" type="ORF">GRO01_10240</name>
</gene>
<keyword evidence="2" id="KW-1185">Reference proteome</keyword>
<proteinExistence type="predicted"/>
<reference evidence="1 2" key="1">
    <citation type="submission" date="2019-06" db="EMBL/GenBank/DDBJ databases">
        <title>Whole genome shotgun sequence of Gluconobacter roseus NBRC 3990.</title>
        <authorList>
            <person name="Hosoyama A."/>
            <person name="Uohara A."/>
            <person name="Ohji S."/>
            <person name="Ichikawa N."/>
        </authorList>
    </citation>
    <scope>NUCLEOTIDE SEQUENCE [LARGE SCALE GENOMIC DNA]</scope>
    <source>
        <strain evidence="1 2">NBRC 3990</strain>
    </source>
</reference>
<name>A0A4Y3M7I4_9PROT</name>